<evidence type="ECO:0000259" key="7">
    <source>
        <dbReference type="Pfam" id="PF00155"/>
    </source>
</evidence>
<evidence type="ECO:0000256" key="6">
    <source>
        <dbReference type="RuleBase" id="RU003693"/>
    </source>
</evidence>
<proteinExistence type="inferred from homology"/>
<evidence type="ECO:0000313" key="8">
    <source>
        <dbReference type="EMBL" id="SDW86228.1"/>
    </source>
</evidence>
<dbReference type="PANTHER" id="PTHR42885:SF2">
    <property type="entry name" value="HISTIDINOL-PHOSPHATE AMINOTRANSFERASE"/>
    <property type="match status" value="1"/>
</dbReference>
<keyword evidence="9" id="KW-1185">Reference proteome</keyword>
<keyword evidence="3 8" id="KW-0032">Aminotransferase</keyword>
<dbReference type="Proteomes" id="UP000198711">
    <property type="component" value="Unassembled WGS sequence"/>
</dbReference>
<dbReference type="InterPro" id="IPR015422">
    <property type="entry name" value="PyrdxlP-dep_Trfase_small"/>
</dbReference>
<accession>A0A8X8IFD3</accession>
<evidence type="ECO:0000256" key="2">
    <source>
        <dbReference type="ARBA" id="ARBA00005189"/>
    </source>
</evidence>
<keyword evidence="4" id="KW-0808">Transferase</keyword>
<dbReference type="PROSITE" id="PS00599">
    <property type="entry name" value="AA_TRANSFER_CLASS_2"/>
    <property type="match status" value="1"/>
</dbReference>
<dbReference type="SUPFAM" id="SSF53383">
    <property type="entry name" value="PLP-dependent transferases"/>
    <property type="match status" value="1"/>
</dbReference>
<comment type="caution">
    <text evidence="8">The sequence shown here is derived from an EMBL/GenBank/DDBJ whole genome shotgun (WGS) entry which is preliminary data.</text>
</comment>
<reference evidence="8 9" key="1">
    <citation type="submission" date="2016-10" db="EMBL/GenBank/DDBJ databases">
        <authorList>
            <person name="Varghese N."/>
            <person name="Submissions S."/>
        </authorList>
    </citation>
    <scope>NUCLEOTIDE SEQUENCE [LARGE SCALE GENOMIC DNA]</scope>
    <source>
        <strain evidence="8 9">DSM 25353</strain>
    </source>
</reference>
<evidence type="ECO:0000256" key="1">
    <source>
        <dbReference type="ARBA" id="ARBA00001933"/>
    </source>
</evidence>
<evidence type="ECO:0000256" key="5">
    <source>
        <dbReference type="ARBA" id="ARBA00022898"/>
    </source>
</evidence>
<dbReference type="InterPro" id="IPR015421">
    <property type="entry name" value="PyrdxlP-dep_Trfase_major"/>
</dbReference>
<evidence type="ECO:0000256" key="3">
    <source>
        <dbReference type="ARBA" id="ARBA00022576"/>
    </source>
</evidence>
<dbReference type="CDD" id="cd00609">
    <property type="entry name" value="AAT_like"/>
    <property type="match status" value="1"/>
</dbReference>
<comment type="similarity">
    <text evidence="6">Belongs to the class-II pyridoxal-phosphate-dependent aminotransferase family.</text>
</comment>
<dbReference type="Gene3D" id="3.90.1150.10">
    <property type="entry name" value="Aspartate Aminotransferase, domain 1"/>
    <property type="match status" value="1"/>
</dbReference>
<feature type="domain" description="Aminotransferase class I/classII large" evidence="7">
    <location>
        <begin position="65"/>
        <end position="348"/>
    </location>
</feature>
<evidence type="ECO:0000313" key="9">
    <source>
        <dbReference type="Proteomes" id="UP000198711"/>
    </source>
</evidence>
<comment type="pathway">
    <text evidence="2">Lipid metabolism.</text>
</comment>
<dbReference type="PANTHER" id="PTHR42885">
    <property type="entry name" value="HISTIDINOL-PHOSPHATE AMINOTRANSFERASE-RELATED"/>
    <property type="match status" value="1"/>
</dbReference>
<dbReference type="GO" id="GO:0008483">
    <property type="term" value="F:transaminase activity"/>
    <property type="evidence" value="ECO:0007669"/>
    <property type="project" value="UniProtKB-KW"/>
</dbReference>
<dbReference type="InterPro" id="IPR001917">
    <property type="entry name" value="Aminotrans_II_pyridoxalP_BS"/>
</dbReference>
<dbReference type="InterPro" id="IPR004839">
    <property type="entry name" value="Aminotransferase_I/II_large"/>
</dbReference>
<dbReference type="RefSeq" id="WP_092723621.1">
    <property type="nucleotide sequence ID" value="NZ_FNNO01000006.1"/>
</dbReference>
<dbReference type="AlphaFoldDB" id="A0A8X8IFD3"/>
<sequence length="352" mass="40566">MLKARHLVSQINRPAPETLKRESLMRLDKNERTTLFSETEFNKIMSSITPFDLVAYSELEPTYEAFVKWLNIDRWNIILSPGSDAAIRSIYETYIEPGNEIINYDPNYAMFSVYAKLFGATEIVKKFKNDFSVDVDELIASISTKTKMVIISNPGHNGTVTSVKDIMRVIETAEQFNTIVLVDEAYYHFNDVTLVDKINDKSNLIITRTLSKAFGLAAIRVGYILANQDVIKDIYRIKLVHEIDGVSSKIAKYMVENDHIMKSYVNTVREGRELISERFSRMGITLFPSQSNFVYFDLNRKIDTPQLIKKLQEHDIYIKTPIRTAPFDKYLRITIGSATQMEVFCDRLETFI</sequence>
<dbReference type="EMBL" id="FNNO01000006">
    <property type="protein sequence ID" value="SDW86228.1"/>
    <property type="molecule type" value="Genomic_DNA"/>
</dbReference>
<dbReference type="Gene3D" id="3.40.640.10">
    <property type="entry name" value="Type I PLP-dependent aspartate aminotransferase-like (Major domain)"/>
    <property type="match status" value="1"/>
</dbReference>
<dbReference type="InterPro" id="IPR015424">
    <property type="entry name" value="PyrdxlP-dep_Trfase"/>
</dbReference>
<protein>
    <submittedName>
        <fullName evidence="8">Histidinol-phosphate aminotransferase</fullName>
    </submittedName>
</protein>
<dbReference type="GO" id="GO:0030170">
    <property type="term" value="F:pyridoxal phosphate binding"/>
    <property type="evidence" value="ECO:0007669"/>
    <property type="project" value="InterPro"/>
</dbReference>
<organism evidence="8 9">
    <name type="scientific">Hydrobacter penzbergensis</name>
    <dbReference type="NCBI Taxonomy" id="1235997"/>
    <lineage>
        <taxon>Bacteria</taxon>
        <taxon>Pseudomonadati</taxon>
        <taxon>Bacteroidota</taxon>
        <taxon>Chitinophagia</taxon>
        <taxon>Chitinophagales</taxon>
        <taxon>Chitinophagaceae</taxon>
        <taxon>Hydrobacter</taxon>
    </lineage>
</organism>
<name>A0A8X8IFD3_9BACT</name>
<dbReference type="Pfam" id="PF00155">
    <property type="entry name" value="Aminotran_1_2"/>
    <property type="match status" value="1"/>
</dbReference>
<comment type="cofactor">
    <cofactor evidence="1 6">
        <name>pyridoxal 5'-phosphate</name>
        <dbReference type="ChEBI" id="CHEBI:597326"/>
    </cofactor>
</comment>
<evidence type="ECO:0000256" key="4">
    <source>
        <dbReference type="ARBA" id="ARBA00022679"/>
    </source>
</evidence>
<keyword evidence="5 6" id="KW-0663">Pyridoxal phosphate</keyword>
<gene>
    <name evidence="8" type="ORF">SAMN05444410_106161</name>
</gene>